<dbReference type="PANTHER" id="PTHR16155:SF19">
    <property type="entry name" value="DED DOMAIN-CONTAINING PROTEIN"/>
    <property type="match status" value="1"/>
</dbReference>
<gene>
    <name evidence="1" type="ORF">BE21_35350</name>
</gene>
<dbReference type="InterPro" id="IPR011009">
    <property type="entry name" value="Kinase-like_dom_sf"/>
</dbReference>
<dbReference type="SUPFAM" id="SSF56112">
    <property type="entry name" value="Protein kinase-like (PK-like)"/>
    <property type="match status" value="1"/>
</dbReference>
<evidence type="ECO:0000313" key="2">
    <source>
        <dbReference type="Proteomes" id="UP000075502"/>
    </source>
</evidence>
<dbReference type="PANTHER" id="PTHR16155">
    <property type="entry name" value="DED DOMAIN-CONTAINING PROTEIN"/>
    <property type="match status" value="1"/>
</dbReference>
<organism evidence="1 2">
    <name type="scientific">Sorangium cellulosum</name>
    <name type="common">Polyangium cellulosum</name>
    <dbReference type="NCBI Taxonomy" id="56"/>
    <lineage>
        <taxon>Bacteria</taxon>
        <taxon>Pseudomonadati</taxon>
        <taxon>Myxococcota</taxon>
        <taxon>Polyangia</taxon>
        <taxon>Polyangiales</taxon>
        <taxon>Polyangiaceae</taxon>
        <taxon>Sorangium</taxon>
    </lineage>
</organism>
<proteinExistence type="predicted"/>
<evidence type="ECO:0000313" key="1">
    <source>
        <dbReference type="EMBL" id="KYG06363.1"/>
    </source>
</evidence>
<protein>
    <submittedName>
        <fullName evidence="1">Uncharacterized protein</fullName>
    </submittedName>
</protein>
<comment type="caution">
    <text evidence="1">The sequence shown here is derived from an EMBL/GenBank/DDBJ whole genome shotgun (WGS) entry which is preliminary data.</text>
</comment>
<reference evidence="1 2" key="1">
    <citation type="submission" date="2014-02" db="EMBL/GenBank/DDBJ databases">
        <title>The small core and large imbalanced accessory genome model reveals a collaborative survival strategy of Sorangium cellulosum strains in nature.</title>
        <authorList>
            <person name="Han K."/>
            <person name="Peng R."/>
            <person name="Blom J."/>
            <person name="Li Y.-Z."/>
        </authorList>
    </citation>
    <scope>NUCLEOTIDE SEQUENCE [LARGE SCALE GENOMIC DNA]</scope>
    <source>
        <strain evidence="1 2">So0007-03</strain>
    </source>
</reference>
<dbReference type="EMBL" id="JEME01001705">
    <property type="protein sequence ID" value="KYG06363.1"/>
    <property type="molecule type" value="Genomic_DNA"/>
</dbReference>
<sequence length="1451" mass="163543">MSNQGWPTEVTELISKFSQETGAAITIREPLLQGKSGAFVAIVDCKGQHRDGVYILKVTPVSTEYADEYARHAQAVDIGAFSKSVPPLVGHTQNGLYHLLLMGLAGGSRLEWRPLVDSLRLFGSAYANLVDVLWSSTQFNWTNGVRPSTEIARVLGYRLEREQGGRILDNVSKFLLPDLITSARFVYRGDVLPNPIHFVKYADSYKGHVVSVLRGPVHGDCHSGNVFVRASMNAELVAISLIDLGCFVADSMVFFDHAYFELSTLLHKLETIGEERWGALASALTDDEVKLETLDQIERGWAEDILRGRDRLFARAFESWPDRRDDLKIQFYSAHVSAGLAFLNKVFREGSDGPGLSQAQYQQALVWAAFYLRRLLELWPAAVPEGVRSVPILSARVPAPSRITEEQWRSVSAFDGSGLNVLVLSPSTRQTRSDAVLRLMRINWGLIIDFGVTPVDEEIHKACAGAVRQHWHGLDVDVRLINRGTLWYFANGRQGVSGAEPSQTPKLWRRTFADPLQKLLSEINEHLSPSSVRVLVVHDDLDEGMLLRVCEDLDVKFAQVICPLLLATAKPALDLGDIDLTRTSLDAVLDQLTAMGSPTDAGQNNVALIPRRSGGQVRLDVVPAVLISRVERDLVVIGLHRASQIPASRVFGVDFRRGMVVEWCELAYRLDVARDVFTQYHRALEEKLAASANETVNLLHEPSAGGSTLSRRLAWSLMDRYPAVLIERVSSETADYLRDIFQYCGLPVLVVMEAEVVTESEREALLRQLREDNTRAVFLWVRRSYAKSRKSDVLSGRLSEAETHEFLNAYMEQVSSADRRAALEKLATSEQLKEQRSPFFFGLTAFGENYLGLDRLVTDVLLPMSPQQRNLMARLALASIYTSEGIPMQEFDKMCCDVGLDRRVLESRSFVVSSVSHVRVPHVLIAQRVLRQLARNAQEWKADLRLHAKALLDEVQRLKLHTSNRTRRMIETIFVTRDLVTALEADADAERGSLSRQRRFSPLIADLGSVEIARKVLSQVVNVWPNEPHFSVHYARHLLYEEPKDVEKAIAVATQAAQTPNGSNEHSVVHMVGMCYRVRMESLLRVAFEQNRSFDSVAEQVMSDFQEAVSRFAHSVELQPASEYGHVATIQTVRALLEGIMKVTRQNLPELLATPGRRSLMDALAHAEDHIEQIGQMPRHEPSVRAMQTISEWQLVYGNVDRVISKLRVLAKSYEDTDVRRALCRVIVAKHSRSWTKIPQSDLQTIKSMTERNIESQGVRDADVRIWLKAVRNINGYDVDALLRALVDWHQLRKTAVEPAFYLYCFYFVRWLNSSPTNRGFARESIAWLNQTRANRSVGERSWSYEWLGKSNHKYYLINHADLGFNPISLIREPAPESKRLLDSQLSRVEGTICDYKGPMQAMLDLGHEMVLRFTPQTRIVRDDVGRRASAFVSFGYDGPVGWDVRLSSSR</sequence>
<accession>A0A150TNR8</accession>
<dbReference type="GO" id="GO:0005737">
    <property type="term" value="C:cytoplasm"/>
    <property type="evidence" value="ECO:0007669"/>
    <property type="project" value="TreeGrafter"/>
</dbReference>
<name>A0A150TNR8_SORCE</name>
<dbReference type="Proteomes" id="UP000075502">
    <property type="component" value="Unassembled WGS sequence"/>
</dbReference>